<dbReference type="GO" id="GO:0046872">
    <property type="term" value="F:metal ion binding"/>
    <property type="evidence" value="ECO:0007669"/>
    <property type="project" value="UniProtKB-KW"/>
</dbReference>
<dbReference type="GO" id="GO:0016491">
    <property type="term" value="F:oxidoreductase activity"/>
    <property type="evidence" value="ECO:0007669"/>
    <property type="project" value="UniProtKB-KW"/>
</dbReference>
<dbReference type="Gene3D" id="3.30.70.20">
    <property type="match status" value="1"/>
</dbReference>
<keyword evidence="6" id="KW-0560">Oxidoreductase</keyword>
<dbReference type="InterPro" id="IPR017900">
    <property type="entry name" value="4Fe4S_Fe_S_CS"/>
</dbReference>
<sequence>MTTAERNIGDVLIVGGGISGIQASLDLANSGFRVYLVDKSPALGGKMSQLDKTFPTNDCSMCIESPKFIECARNPNIEIITYTEVERVEGEAGDFKVTLLKKPRYISEEKCTGCNICVDYCPVKIPDPFNQNLSENKAVHIYFSQAVPLVTYVDPETCLYLKEGKCQICVGACKTKAIDLHQKPERMEVEVGAILLSPGYETFNPKLRNDFGYGRMPNVVTSLDFERILCATGPYEGEILRPSDKKHPHKIAWIQCVGSRQVTPGGNSYCSAVCCAYTQKQVILAKDHSADLHATVFHNDIRAHGKDFERFYQRAEKLSDVRFIRSYVTVGREIESSKNVTIRYSTFEDGVKEEEFDLVVLSVGLNPPKDVEALAEKFGIELNPQGFCKTNPYNPIETNRKGIFVSGAFQGPLDIPESVVTASGADALCGQLLASRRGRLERERVYPAERDVSQEELKIGVVVCYCGANIGRVVDIPAVIEYASTLPNVSWAGENLFACSTENAKQISDAIVEKGLNRVVLAACTPRTHEPLFRDTCREAGLNQYFFEFANIREHCSWVHSREKESATEKAKDIVRMSVARAAHLEPLQEFQLPVDHTGLVVGGGLAGMTAALNMAEQGFEVYLIEKETDLGGMARRISYTLEGMDVQGHLSGLIRKVYQHPRVHVSTDATIMEVSGYVGNFTTRVKTQLGAREIKHGTAIIATGAQEYKPTEYLYGENERVLTQLELEGEITRQSEKVLGARSVVMIQCVGCRQADRNYCSRVCCSQAIKNALKLKEINPEIDIHVIFRDMRTYGFKENYYREASNQNVKFIRYEPDGKPVVAAAGSGFTVTVPDPVLGQVMELEADLIVLAAAVIPSDSTQEVGRFFKVSMNPDGFFQEAHVKLRPVDFAADGVFLCGTAHYPKHITETISQAYGAAGRAVGILSRETVTASGAVCDVNESACISCGACITCCNYGAIEFADTPNGKKARVKSILCKGDGLCNTKCPTGAIYLKHYTDDEIFAQIDEAIPARKKAH</sequence>
<keyword evidence="7" id="KW-0408">Iron</keyword>
<evidence type="ECO:0000259" key="9">
    <source>
        <dbReference type="PROSITE" id="PS51379"/>
    </source>
</evidence>
<comment type="caution">
    <text evidence="10">The sequence shown here is derived from an EMBL/GenBank/DDBJ whole genome shotgun (WGS) entry which is preliminary data.</text>
</comment>
<dbReference type="PANTHER" id="PTHR43498">
    <property type="entry name" value="FERREDOXIN:COB-COM HETERODISULFIDE REDUCTASE SUBUNIT A"/>
    <property type="match status" value="1"/>
</dbReference>
<dbReference type="PROSITE" id="PS00198">
    <property type="entry name" value="4FE4S_FER_1"/>
    <property type="match status" value="1"/>
</dbReference>
<name>A0A562VHX2_9BACT</name>
<dbReference type="Proteomes" id="UP000319449">
    <property type="component" value="Unassembled WGS sequence"/>
</dbReference>
<dbReference type="InterPro" id="IPR017896">
    <property type="entry name" value="4Fe4S_Fe-S-bd"/>
</dbReference>
<keyword evidence="5" id="KW-0285">Flavoprotein</keyword>
<dbReference type="Pfam" id="PF00037">
    <property type="entry name" value="Fer4"/>
    <property type="match status" value="1"/>
</dbReference>
<evidence type="ECO:0000256" key="8">
    <source>
        <dbReference type="ARBA" id="ARBA00023014"/>
    </source>
</evidence>
<dbReference type="Gene3D" id="3.30.70.3270">
    <property type="match status" value="1"/>
</dbReference>
<keyword evidence="3" id="KW-0004">4Fe-4S</keyword>
<dbReference type="Gene3D" id="3.40.50.720">
    <property type="entry name" value="NAD(P)-binding Rossmann-like Domain"/>
    <property type="match status" value="1"/>
</dbReference>
<dbReference type="Pfam" id="PF12831">
    <property type="entry name" value="FAD_oxidored"/>
    <property type="match status" value="1"/>
</dbReference>
<dbReference type="RefSeq" id="WP_145024285.1">
    <property type="nucleotide sequence ID" value="NZ_VLLN01000021.1"/>
</dbReference>
<dbReference type="OrthoDB" id="9758544at2"/>
<dbReference type="InterPro" id="IPR036188">
    <property type="entry name" value="FAD/NAD-bd_sf"/>
</dbReference>
<dbReference type="PANTHER" id="PTHR43498:SF1">
    <property type="entry name" value="COB--COM HETERODISULFIDE REDUCTASE IRON-SULFUR SUBUNIT A"/>
    <property type="match status" value="1"/>
</dbReference>
<dbReference type="SUPFAM" id="SSF51971">
    <property type="entry name" value="Nucleotide-binding domain"/>
    <property type="match status" value="1"/>
</dbReference>
<organism evidence="10 11">
    <name type="scientific">Geobacter argillaceus</name>
    <dbReference type="NCBI Taxonomy" id="345631"/>
    <lineage>
        <taxon>Bacteria</taxon>
        <taxon>Pseudomonadati</taxon>
        <taxon>Thermodesulfobacteriota</taxon>
        <taxon>Desulfuromonadia</taxon>
        <taxon>Geobacterales</taxon>
        <taxon>Geobacteraceae</taxon>
        <taxon>Geobacter</taxon>
    </lineage>
</organism>
<feature type="domain" description="4Fe-4S ferredoxin-type" evidence="9">
    <location>
        <begin position="936"/>
        <end position="965"/>
    </location>
</feature>
<feature type="domain" description="4Fe-4S ferredoxin-type" evidence="9">
    <location>
        <begin position="149"/>
        <end position="183"/>
    </location>
</feature>
<dbReference type="InterPro" id="IPR023753">
    <property type="entry name" value="FAD/NAD-binding_dom"/>
</dbReference>
<dbReference type="AlphaFoldDB" id="A0A562VHX2"/>
<feature type="domain" description="4Fe-4S ferredoxin-type" evidence="9">
    <location>
        <begin position="101"/>
        <end position="131"/>
    </location>
</feature>
<keyword evidence="4" id="KW-0479">Metal-binding</keyword>
<evidence type="ECO:0000256" key="3">
    <source>
        <dbReference type="ARBA" id="ARBA00022485"/>
    </source>
</evidence>
<gene>
    <name evidence="10" type="ORF">JN12_03048</name>
</gene>
<keyword evidence="8" id="KW-0411">Iron-sulfur</keyword>
<evidence type="ECO:0000256" key="5">
    <source>
        <dbReference type="ARBA" id="ARBA00022827"/>
    </source>
</evidence>
<evidence type="ECO:0000256" key="6">
    <source>
        <dbReference type="ARBA" id="ARBA00023002"/>
    </source>
</evidence>
<evidence type="ECO:0000313" key="11">
    <source>
        <dbReference type="Proteomes" id="UP000319449"/>
    </source>
</evidence>
<evidence type="ECO:0000256" key="7">
    <source>
        <dbReference type="ARBA" id="ARBA00023004"/>
    </source>
</evidence>
<reference evidence="10 11" key="1">
    <citation type="submission" date="2019-07" db="EMBL/GenBank/DDBJ databases">
        <title>Genomic Encyclopedia of Archaeal and Bacterial Type Strains, Phase II (KMG-II): from individual species to whole genera.</title>
        <authorList>
            <person name="Goeker M."/>
        </authorList>
    </citation>
    <scope>NUCLEOTIDE SEQUENCE [LARGE SCALE GENOMIC DNA]</scope>
    <source>
        <strain evidence="10 11">ATCC BAA-1139</strain>
    </source>
</reference>
<dbReference type="GO" id="GO:0051539">
    <property type="term" value="F:4 iron, 4 sulfur cluster binding"/>
    <property type="evidence" value="ECO:0007669"/>
    <property type="project" value="UniProtKB-KW"/>
</dbReference>
<dbReference type="EMBL" id="VLLN01000021">
    <property type="protein sequence ID" value="TWJ17509.1"/>
    <property type="molecule type" value="Genomic_DNA"/>
</dbReference>
<accession>A0A562VHX2</accession>
<dbReference type="Pfam" id="PF07992">
    <property type="entry name" value="Pyr_redox_2"/>
    <property type="match status" value="2"/>
</dbReference>
<protein>
    <submittedName>
        <fullName evidence="10">Tungsten-dependent benzoyl-CoA reductase-related protein bamE</fullName>
    </submittedName>
</protein>
<evidence type="ECO:0000256" key="4">
    <source>
        <dbReference type="ARBA" id="ARBA00022723"/>
    </source>
</evidence>
<evidence type="ECO:0000256" key="2">
    <source>
        <dbReference type="ARBA" id="ARBA00006561"/>
    </source>
</evidence>
<evidence type="ECO:0000256" key="1">
    <source>
        <dbReference type="ARBA" id="ARBA00001974"/>
    </source>
</evidence>
<dbReference type="SUPFAM" id="SSF51905">
    <property type="entry name" value="FAD/NAD(P)-binding domain"/>
    <property type="match status" value="1"/>
</dbReference>
<comment type="cofactor">
    <cofactor evidence="1">
        <name>FAD</name>
        <dbReference type="ChEBI" id="CHEBI:57692"/>
    </cofactor>
</comment>
<keyword evidence="5" id="KW-0274">FAD</keyword>
<comment type="similarity">
    <text evidence="2">Belongs to the HdrA family.</text>
</comment>
<dbReference type="PROSITE" id="PS51379">
    <property type="entry name" value="4FE4S_FER_2"/>
    <property type="match status" value="4"/>
</dbReference>
<feature type="domain" description="4Fe-4S ferredoxin-type" evidence="9">
    <location>
        <begin position="969"/>
        <end position="998"/>
    </location>
</feature>
<dbReference type="Gene3D" id="3.50.50.60">
    <property type="entry name" value="FAD/NAD(P)-binding domain"/>
    <property type="match status" value="2"/>
</dbReference>
<proteinExistence type="inferred from homology"/>
<dbReference type="SUPFAM" id="SSF54862">
    <property type="entry name" value="4Fe-4S ferredoxins"/>
    <property type="match status" value="1"/>
</dbReference>
<evidence type="ECO:0000313" key="10">
    <source>
        <dbReference type="EMBL" id="TWJ17509.1"/>
    </source>
</evidence>
<dbReference type="InterPro" id="IPR039650">
    <property type="entry name" value="HdrA-like"/>
</dbReference>
<keyword evidence="11" id="KW-1185">Reference proteome</keyword>